<reference evidence="7 8" key="1">
    <citation type="journal article" date="2016" name="Nat. Commun.">
        <title>Thousands of microbial genomes shed light on interconnected biogeochemical processes in an aquifer system.</title>
        <authorList>
            <person name="Anantharaman K."/>
            <person name="Brown C.T."/>
            <person name="Hug L.A."/>
            <person name="Sharon I."/>
            <person name="Castelle C.J."/>
            <person name="Probst A.J."/>
            <person name="Thomas B.C."/>
            <person name="Singh A."/>
            <person name="Wilkins M.J."/>
            <person name="Karaoz U."/>
            <person name="Brodie E.L."/>
            <person name="Williams K.H."/>
            <person name="Hubbard S.S."/>
            <person name="Banfield J.F."/>
        </authorList>
    </citation>
    <scope>NUCLEOTIDE SEQUENCE [LARGE SCALE GENOMIC DNA]</scope>
</reference>
<dbReference type="PANTHER" id="PTHR37422:SF13">
    <property type="entry name" value="LIPOPOLYSACCHARIDE BIOSYNTHESIS PROTEIN PA4999-RELATED"/>
    <property type="match status" value="1"/>
</dbReference>
<evidence type="ECO:0000256" key="2">
    <source>
        <dbReference type="ARBA" id="ARBA00022692"/>
    </source>
</evidence>
<name>A0A1F7VEW7_9BACT</name>
<accession>A0A1F7VEW7</accession>
<feature type="transmembrane region" description="Helical" evidence="5">
    <location>
        <begin position="300"/>
        <end position="321"/>
    </location>
</feature>
<gene>
    <name evidence="7" type="ORF">A3I42_03095</name>
</gene>
<evidence type="ECO:0000259" key="6">
    <source>
        <dbReference type="Pfam" id="PF04932"/>
    </source>
</evidence>
<dbReference type="InterPro" id="IPR007016">
    <property type="entry name" value="O-antigen_ligase-rel_domated"/>
</dbReference>
<feature type="transmembrane region" description="Helical" evidence="5">
    <location>
        <begin position="254"/>
        <end position="270"/>
    </location>
</feature>
<keyword evidence="2 5" id="KW-0812">Transmembrane</keyword>
<keyword evidence="3 5" id="KW-1133">Transmembrane helix</keyword>
<sequence length="491" mass="54064">MKAFFITVLLFLVSFLGWHWPYFNAVFAGIITLGVVFIYFKYPETALGLVIAELAMGGKGWWLSIQFGDTVLPIRILIFTAIFLAWLGSVLMQLRNGSPKFSTLKNIPAGIRCALIILGLSIVWGAGWGLLRGNGFGAVFFDANAWIYFLLFLPLFPLVGEGKGELLLKRILAFVLGAGLANALLSLVLFHVFAHQYEFTPTLYQWIRDAQLGEITFIRPGAWRIFMQSQVWLLFVAAWYLIAGSVQSEQKQKVNLLLLAVVLAALFVSFSRSYWVGLAAVSLSGIVLLLRNHAASWKRIAIVIIGGAMGAIVLTVAFQRLPPIPAGIPLRERLTIEAAGSSRMNQLIPLMKAIAKHPIIGSGFGTAVTYVSADPRIIARSPGGGGEYTTSAFEWGYLDIWLKIGLVGLIAYIWLLIYILREMYRKSISIPISNDRGILVRVCFTMVLFCALVAFMSVHITSPYLNHPLGIGMVVLCLITAVANTSQNSNN</sequence>
<evidence type="ECO:0000256" key="1">
    <source>
        <dbReference type="ARBA" id="ARBA00004141"/>
    </source>
</evidence>
<feature type="transmembrane region" description="Helical" evidence="5">
    <location>
        <begin position="464"/>
        <end position="483"/>
    </location>
</feature>
<comment type="caution">
    <text evidence="7">The sequence shown here is derived from an EMBL/GenBank/DDBJ whole genome shotgun (WGS) entry which is preliminary data.</text>
</comment>
<feature type="transmembrane region" description="Helical" evidence="5">
    <location>
        <begin position="400"/>
        <end position="418"/>
    </location>
</feature>
<feature type="domain" description="O-antigen ligase-related" evidence="6">
    <location>
        <begin position="258"/>
        <end position="413"/>
    </location>
</feature>
<feature type="transmembrane region" description="Helical" evidence="5">
    <location>
        <begin position="171"/>
        <end position="194"/>
    </location>
</feature>
<dbReference type="Proteomes" id="UP000178264">
    <property type="component" value="Unassembled WGS sequence"/>
</dbReference>
<dbReference type="AlphaFoldDB" id="A0A1F7VEW7"/>
<proteinExistence type="predicted"/>
<evidence type="ECO:0000313" key="8">
    <source>
        <dbReference type="Proteomes" id="UP000178264"/>
    </source>
</evidence>
<feature type="transmembrane region" description="Helical" evidence="5">
    <location>
        <begin position="113"/>
        <end position="131"/>
    </location>
</feature>
<dbReference type="EMBL" id="MGER01000026">
    <property type="protein sequence ID" value="OGL88554.1"/>
    <property type="molecule type" value="Genomic_DNA"/>
</dbReference>
<dbReference type="InterPro" id="IPR051533">
    <property type="entry name" value="WaaL-like"/>
</dbReference>
<feature type="transmembrane region" description="Helical" evidence="5">
    <location>
        <begin position="438"/>
        <end position="458"/>
    </location>
</feature>
<feature type="transmembrane region" description="Helical" evidence="5">
    <location>
        <begin position="71"/>
        <end position="92"/>
    </location>
</feature>
<evidence type="ECO:0000256" key="5">
    <source>
        <dbReference type="SAM" id="Phobius"/>
    </source>
</evidence>
<protein>
    <recommendedName>
        <fullName evidence="6">O-antigen ligase-related domain-containing protein</fullName>
    </recommendedName>
</protein>
<evidence type="ECO:0000256" key="3">
    <source>
        <dbReference type="ARBA" id="ARBA00022989"/>
    </source>
</evidence>
<keyword evidence="4 5" id="KW-0472">Membrane</keyword>
<feature type="transmembrane region" description="Helical" evidence="5">
    <location>
        <begin position="222"/>
        <end position="242"/>
    </location>
</feature>
<feature type="transmembrane region" description="Helical" evidence="5">
    <location>
        <begin position="137"/>
        <end position="159"/>
    </location>
</feature>
<feature type="transmembrane region" description="Helical" evidence="5">
    <location>
        <begin position="276"/>
        <end position="293"/>
    </location>
</feature>
<dbReference type="Pfam" id="PF04932">
    <property type="entry name" value="Wzy_C"/>
    <property type="match status" value="1"/>
</dbReference>
<dbReference type="GO" id="GO:0016020">
    <property type="term" value="C:membrane"/>
    <property type="evidence" value="ECO:0007669"/>
    <property type="project" value="UniProtKB-SubCell"/>
</dbReference>
<evidence type="ECO:0000313" key="7">
    <source>
        <dbReference type="EMBL" id="OGL88554.1"/>
    </source>
</evidence>
<comment type="subcellular location">
    <subcellularLocation>
        <location evidence="1">Membrane</location>
        <topology evidence="1">Multi-pass membrane protein</topology>
    </subcellularLocation>
</comment>
<organism evidence="7 8">
    <name type="scientific">Candidatus Uhrbacteria bacterium RIFCSPLOWO2_02_FULL_49_11</name>
    <dbReference type="NCBI Taxonomy" id="1802409"/>
    <lineage>
        <taxon>Bacteria</taxon>
        <taxon>Candidatus Uhriibacteriota</taxon>
    </lineage>
</organism>
<evidence type="ECO:0000256" key="4">
    <source>
        <dbReference type="ARBA" id="ARBA00023136"/>
    </source>
</evidence>
<dbReference type="PANTHER" id="PTHR37422">
    <property type="entry name" value="TEICHURONIC ACID BIOSYNTHESIS PROTEIN TUAE"/>
    <property type="match status" value="1"/>
</dbReference>